<gene>
    <name evidence="2" type="ORF">ACFFRH_43765</name>
</gene>
<protein>
    <submittedName>
        <fullName evidence="2">Nuclear transport factor 2 family protein</fullName>
    </submittedName>
</protein>
<comment type="caution">
    <text evidence="2">The sequence shown here is derived from an EMBL/GenBank/DDBJ whole genome shotgun (WGS) entry which is preliminary data.</text>
</comment>
<dbReference type="Gene3D" id="3.10.450.50">
    <property type="match status" value="1"/>
</dbReference>
<organism evidence="2 3">
    <name type="scientific">Streptosporangium vulgare</name>
    <dbReference type="NCBI Taxonomy" id="46190"/>
    <lineage>
        <taxon>Bacteria</taxon>
        <taxon>Bacillati</taxon>
        <taxon>Actinomycetota</taxon>
        <taxon>Actinomycetes</taxon>
        <taxon>Streptosporangiales</taxon>
        <taxon>Streptosporangiaceae</taxon>
        <taxon>Streptosporangium</taxon>
    </lineage>
</organism>
<accession>A0ABV5TTH9</accession>
<reference evidence="2 3" key="1">
    <citation type="submission" date="2024-09" db="EMBL/GenBank/DDBJ databases">
        <authorList>
            <person name="Sun Q."/>
            <person name="Mori K."/>
        </authorList>
    </citation>
    <scope>NUCLEOTIDE SEQUENCE [LARGE SCALE GENOMIC DNA]</scope>
    <source>
        <strain evidence="2 3">JCM 3028</strain>
    </source>
</reference>
<dbReference type="InterPro" id="IPR037401">
    <property type="entry name" value="SnoaL-like"/>
</dbReference>
<dbReference type="RefSeq" id="WP_344744531.1">
    <property type="nucleotide sequence ID" value="NZ_BAAAWW010000046.1"/>
</dbReference>
<dbReference type="InterPro" id="IPR032710">
    <property type="entry name" value="NTF2-like_dom_sf"/>
</dbReference>
<dbReference type="EMBL" id="JBHMBS010000066">
    <property type="protein sequence ID" value="MFB9682423.1"/>
    <property type="molecule type" value="Genomic_DNA"/>
</dbReference>
<evidence type="ECO:0000313" key="2">
    <source>
        <dbReference type="EMBL" id="MFB9682423.1"/>
    </source>
</evidence>
<name>A0ABV5TTH9_9ACTN</name>
<proteinExistence type="predicted"/>
<dbReference type="SUPFAM" id="SSF54427">
    <property type="entry name" value="NTF2-like"/>
    <property type="match status" value="1"/>
</dbReference>
<sequence length="150" mass="16865">MNLQEISDRLEIQDVVHRLVRGFDRRDWHTVEHLLADTVVSDYTAMLGGEPQSRTAAEQTRYYREQLDPLDATMHAATTLLVDLDGDHATASVNVLTWLRREAAHDGPMWSNGAAGEIRLTRTAGHWRIDRITVRPAWAEGNGGVLDPAR</sequence>
<evidence type="ECO:0000313" key="3">
    <source>
        <dbReference type="Proteomes" id="UP001589610"/>
    </source>
</evidence>
<dbReference type="Proteomes" id="UP001589610">
    <property type="component" value="Unassembled WGS sequence"/>
</dbReference>
<feature type="domain" description="SnoaL-like" evidence="1">
    <location>
        <begin position="4"/>
        <end position="132"/>
    </location>
</feature>
<keyword evidence="3" id="KW-1185">Reference proteome</keyword>
<dbReference type="Pfam" id="PF13577">
    <property type="entry name" value="SnoaL_4"/>
    <property type="match status" value="1"/>
</dbReference>
<evidence type="ECO:0000259" key="1">
    <source>
        <dbReference type="Pfam" id="PF13577"/>
    </source>
</evidence>